<evidence type="ECO:0000313" key="3">
    <source>
        <dbReference type="Proteomes" id="UP001057998"/>
    </source>
</evidence>
<dbReference type="Pfam" id="PF20598">
    <property type="entry name" value="DUF6795"/>
    <property type="match status" value="1"/>
</dbReference>
<proteinExistence type="predicted"/>
<name>A0ABY5GEP2_9GAMM</name>
<feature type="domain" description="DUF6795" evidence="1">
    <location>
        <begin position="22"/>
        <end position="123"/>
    </location>
</feature>
<keyword evidence="3" id="KW-1185">Reference proteome</keyword>
<sequence>MAINIGGSELFKKETYELSPEISGKLLNNGNPYSHHRVTLLIGALGDVEELNTITAVDGTFHFPKINKEKLFKPGMFDQEMVSIAITAGEERQYKIWRSFLFGYKTPKFVKENLQKLECDINSDIKYFIFKSETGNPDGDEIHSICNLTGFIESGKIDI</sequence>
<accession>A0ABY5GEP2</accession>
<dbReference type="InterPro" id="IPR046474">
    <property type="entry name" value="DUF6795"/>
</dbReference>
<dbReference type="EMBL" id="CP101508">
    <property type="protein sequence ID" value="UTV27570.1"/>
    <property type="molecule type" value="Genomic_DNA"/>
</dbReference>
<evidence type="ECO:0000259" key="1">
    <source>
        <dbReference type="Pfam" id="PF20598"/>
    </source>
</evidence>
<gene>
    <name evidence="2" type="ORF">NNL38_14920</name>
</gene>
<organism evidence="2 3">
    <name type="scientific">Photobacterium atrarenae</name>
    <dbReference type="NCBI Taxonomy" id="865757"/>
    <lineage>
        <taxon>Bacteria</taxon>
        <taxon>Pseudomonadati</taxon>
        <taxon>Pseudomonadota</taxon>
        <taxon>Gammaproteobacteria</taxon>
        <taxon>Vibrionales</taxon>
        <taxon>Vibrionaceae</taxon>
        <taxon>Photobacterium</taxon>
    </lineage>
</organism>
<evidence type="ECO:0000313" key="2">
    <source>
        <dbReference type="EMBL" id="UTV27570.1"/>
    </source>
</evidence>
<protein>
    <recommendedName>
        <fullName evidence="1">DUF6795 domain-containing protein</fullName>
    </recommendedName>
</protein>
<dbReference type="Proteomes" id="UP001057998">
    <property type="component" value="Chromosome 1"/>
</dbReference>
<dbReference type="RefSeq" id="WP_255388789.1">
    <property type="nucleotide sequence ID" value="NZ_CP101508.1"/>
</dbReference>
<reference evidence="2" key="1">
    <citation type="submission" date="2022-07" db="EMBL/GenBank/DDBJ databases">
        <title>Genome sequencing of Photobacterium atrarenae GJH2-4.</title>
        <authorList>
            <person name="Park S.-J."/>
        </authorList>
    </citation>
    <scope>NUCLEOTIDE SEQUENCE</scope>
    <source>
        <strain evidence="2">GJH2-4</strain>
    </source>
</reference>